<organism evidence="2 3">
    <name type="scientific">Glossina brevipalpis</name>
    <dbReference type="NCBI Taxonomy" id="37001"/>
    <lineage>
        <taxon>Eukaryota</taxon>
        <taxon>Metazoa</taxon>
        <taxon>Ecdysozoa</taxon>
        <taxon>Arthropoda</taxon>
        <taxon>Hexapoda</taxon>
        <taxon>Insecta</taxon>
        <taxon>Pterygota</taxon>
        <taxon>Neoptera</taxon>
        <taxon>Endopterygota</taxon>
        <taxon>Diptera</taxon>
        <taxon>Brachycera</taxon>
        <taxon>Muscomorpha</taxon>
        <taxon>Hippoboscoidea</taxon>
        <taxon>Glossinidae</taxon>
        <taxon>Glossina</taxon>
    </lineage>
</organism>
<name>A0A1A9X178_9MUSC</name>
<dbReference type="GO" id="GO:0004418">
    <property type="term" value="F:hydroxymethylbilane synthase activity"/>
    <property type="evidence" value="ECO:0007669"/>
    <property type="project" value="InterPro"/>
</dbReference>
<evidence type="ECO:0000313" key="3">
    <source>
        <dbReference type="Proteomes" id="UP000091820"/>
    </source>
</evidence>
<evidence type="ECO:0000256" key="1">
    <source>
        <dbReference type="SAM" id="MobiDB-lite"/>
    </source>
</evidence>
<evidence type="ECO:0000313" key="2">
    <source>
        <dbReference type="EnsemblMetazoa" id="GBRI040492-PA"/>
    </source>
</evidence>
<reference evidence="3" key="1">
    <citation type="submission" date="2014-03" db="EMBL/GenBank/DDBJ databases">
        <authorList>
            <person name="Aksoy S."/>
            <person name="Warren W."/>
            <person name="Wilson R.K."/>
        </authorList>
    </citation>
    <scope>NUCLEOTIDE SEQUENCE [LARGE SCALE GENOMIC DNA]</scope>
    <source>
        <strain evidence="3">IAEA</strain>
    </source>
</reference>
<feature type="compositionally biased region" description="Basic and acidic residues" evidence="1">
    <location>
        <begin position="100"/>
        <end position="111"/>
    </location>
</feature>
<dbReference type="GO" id="GO:0033014">
    <property type="term" value="P:tetrapyrrole biosynthetic process"/>
    <property type="evidence" value="ECO:0007669"/>
    <property type="project" value="InterPro"/>
</dbReference>
<dbReference type="InterPro" id="IPR036803">
    <property type="entry name" value="Porphobilinogen_deaminase_C_sf"/>
</dbReference>
<protein>
    <submittedName>
        <fullName evidence="2">Uncharacterized protein</fullName>
    </submittedName>
</protein>
<dbReference type="Gene3D" id="3.30.160.40">
    <property type="entry name" value="Porphobilinogen deaminase, C-terminal domain"/>
    <property type="match status" value="1"/>
</dbReference>
<dbReference type="EnsemblMetazoa" id="GBRI040492-RA">
    <property type="protein sequence ID" value="GBRI040492-PA"/>
    <property type="gene ID" value="GBRI040492"/>
</dbReference>
<dbReference type="SUPFAM" id="SSF54782">
    <property type="entry name" value="Porphobilinogen deaminase (hydroxymethylbilane synthase), C-terminal domain"/>
    <property type="match status" value="1"/>
</dbReference>
<dbReference type="VEuPathDB" id="VectorBase:GBRI040492"/>
<keyword evidence="3" id="KW-1185">Reference proteome</keyword>
<dbReference type="Proteomes" id="UP000091820">
    <property type="component" value="Unassembled WGS sequence"/>
</dbReference>
<sequence>MYGMRNNNNTRMTNERSFLKALGGVCSAPVAVINREDKPPRKKTRLADTTVKTLETTTVSEDDTDNIKKLSENLAGKHVSLLKDTSANNSKLSNQENDELLEKTKEDIAHS</sequence>
<reference evidence="2" key="2">
    <citation type="submission" date="2020-05" db="UniProtKB">
        <authorList>
            <consortium name="EnsemblMetazoa"/>
        </authorList>
    </citation>
    <scope>IDENTIFICATION</scope>
    <source>
        <strain evidence="2">IAEA</strain>
    </source>
</reference>
<dbReference type="AlphaFoldDB" id="A0A1A9X178"/>
<feature type="region of interest" description="Disordered" evidence="1">
    <location>
        <begin position="86"/>
        <end position="111"/>
    </location>
</feature>
<accession>A0A1A9X178</accession>
<proteinExistence type="predicted"/>
<feature type="compositionally biased region" description="Polar residues" evidence="1">
    <location>
        <begin position="86"/>
        <end position="95"/>
    </location>
</feature>